<dbReference type="PROSITE" id="PS51987">
    <property type="entry name" value="GS_CATALYTIC"/>
    <property type="match status" value="1"/>
</dbReference>
<keyword evidence="8" id="KW-0418">Kinase</keyword>
<dbReference type="InterPro" id="IPR014746">
    <property type="entry name" value="Gln_synth/guanido_kin_cat_dom"/>
</dbReference>
<dbReference type="GO" id="GO:0005524">
    <property type="term" value="F:ATP binding"/>
    <property type="evidence" value="ECO:0007669"/>
    <property type="project" value="UniProtKB-KW"/>
</dbReference>
<dbReference type="Proteomes" id="UP000292957">
    <property type="component" value="Unassembled WGS sequence"/>
</dbReference>
<dbReference type="SMART" id="SM01230">
    <property type="entry name" value="Gln-synt_C"/>
    <property type="match status" value="1"/>
</dbReference>
<evidence type="ECO:0000256" key="4">
    <source>
        <dbReference type="ARBA" id="ARBA00022840"/>
    </source>
</evidence>
<dbReference type="OrthoDB" id="77835at2759"/>
<keyword evidence="8" id="KW-0808">Transferase</keyword>
<evidence type="ECO:0000256" key="3">
    <source>
        <dbReference type="ARBA" id="ARBA00022741"/>
    </source>
</evidence>
<dbReference type="SUPFAM" id="SSF55931">
    <property type="entry name" value="Glutamine synthetase/guanido kinase"/>
    <property type="match status" value="1"/>
</dbReference>
<reference evidence="8" key="1">
    <citation type="submission" date="2019-01" db="EMBL/GenBank/DDBJ databases">
        <title>Draft genome sequences of three monokaryotic isolates of the white-rot basidiomycete fungus Dichomitus squalens.</title>
        <authorList>
            <consortium name="DOE Joint Genome Institute"/>
            <person name="Lopez S.C."/>
            <person name="Andreopoulos B."/>
            <person name="Pangilinan J."/>
            <person name="Lipzen A."/>
            <person name="Riley R."/>
            <person name="Ahrendt S."/>
            <person name="Ng V."/>
            <person name="Barry K."/>
            <person name="Daum C."/>
            <person name="Grigoriev I.V."/>
            <person name="Hilden K.S."/>
            <person name="Makela M.R."/>
            <person name="de Vries R.P."/>
        </authorList>
    </citation>
    <scope>NUCLEOTIDE SEQUENCE [LARGE SCALE GENOMIC DNA]</scope>
    <source>
        <strain evidence="8">OM18370.1</strain>
    </source>
</reference>
<keyword evidence="2" id="KW-0436">Ligase</keyword>
<evidence type="ECO:0000256" key="6">
    <source>
        <dbReference type="RuleBase" id="RU000384"/>
    </source>
</evidence>
<evidence type="ECO:0000256" key="1">
    <source>
        <dbReference type="ARBA" id="ARBA00009897"/>
    </source>
</evidence>
<gene>
    <name evidence="8" type="ORF">BD311DRAFT_744453</name>
</gene>
<dbReference type="Pfam" id="PF00120">
    <property type="entry name" value="Gln-synt_C"/>
    <property type="match status" value="1"/>
</dbReference>
<organism evidence="8">
    <name type="scientific">Dichomitus squalens</name>
    <dbReference type="NCBI Taxonomy" id="114155"/>
    <lineage>
        <taxon>Eukaryota</taxon>
        <taxon>Fungi</taxon>
        <taxon>Dikarya</taxon>
        <taxon>Basidiomycota</taxon>
        <taxon>Agaricomycotina</taxon>
        <taxon>Agaricomycetes</taxon>
        <taxon>Polyporales</taxon>
        <taxon>Polyporaceae</taxon>
        <taxon>Dichomitus</taxon>
    </lineage>
</organism>
<keyword evidence="3" id="KW-0547">Nucleotide-binding</keyword>
<proteinExistence type="inferred from homology"/>
<dbReference type="PANTHER" id="PTHR43785:SF12">
    <property type="entry name" value="TYPE-1 GLUTAMINE SYNTHETASE 2"/>
    <property type="match status" value="1"/>
</dbReference>
<dbReference type="GO" id="GO:0016301">
    <property type="term" value="F:kinase activity"/>
    <property type="evidence" value="ECO:0007669"/>
    <property type="project" value="UniProtKB-KW"/>
</dbReference>
<evidence type="ECO:0000259" key="7">
    <source>
        <dbReference type="PROSITE" id="PS51987"/>
    </source>
</evidence>
<keyword evidence="4" id="KW-0067">ATP-binding</keyword>
<evidence type="ECO:0000313" key="8">
    <source>
        <dbReference type="EMBL" id="TBU35709.1"/>
    </source>
</evidence>
<accession>A0A4Q9N533</accession>
<comment type="similarity">
    <text evidence="1 5 6">Belongs to the glutamine synthetase family.</text>
</comment>
<dbReference type="FunFam" id="3.30.590.10:FF:000005">
    <property type="entry name" value="Probable glutamine synthetase"/>
    <property type="match status" value="1"/>
</dbReference>
<sequence length="492" mass="54432">MSGNKVVGVTPTSSAPNSISDLEALLKDDIKVKVAGIDVDGVLRGKYMSKEKFLSAASSEGFNFCSVIFGWDMHDTVYPKELLISNRSNGYRDLIASIDLATYRRIPWEGNVPFFLVSFLDPDTREPICADPRGVLRQIVVNARNNGWRCMAGCEYEYFQFKETSDSLAAKKFTDLQPLTSGMHGYSLLRTQLNTGYFNDIFDESLKFQVPLEGHHTETGPGVYETALAYTDALRMADNAILFKFLAKSIGIKHGVVPSFMAKPWGNLPGCSGHIHVSLRDANGKSIFAVSDADLKNGRTDAQYDDTKFLSQEGEWFLAGILDGLPDVMPMLVPTINGYKRLVGGEAFWAPNAVTYGYDSRAASVRIISPPSVPPAATRMEIRVPGADMNPYFALSAIFALGLRGIEKKLRLPGPPVSQLTLEDKKAGKVQMLPTSLEAATERMMRPESIAREEAVFGNDFVEHFGGTRQHEVRLWNEAVTSWEVERYLELA</sequence>
<dbReference type="GO" id="GO:0006576">
    <property type="term" value="P:biogenic amine metabolic process"/>
    <property type="evidence" value="ECO:0007669"/>
    <property type="project" value="UniProtKB-ARBA"/>
</dbReference>
<protein>
    <submittedName>
        <fullName evidence="8">Glutamine synthetase/guanido kinase</fullName>
    </submittedName>
</protein>
<name>A0A4Q9N533_9APHY</name>
<dbReference type="FunFam" id="3.10.20.70:FF:000013">
    <property type="entry name" value="Glutamine synthetase bacteria"/>
    <property type="match status" value="1"/>
</dbReference>
<dbReference type="EMBL" id="ML143386">
    <property type="protein sequence ID" value="TBU35709.1"/>
    <property type="molecule type" value="Genomic_DNA"/>
</dbReference>
<dbReference type="InterPro" id="IPR008146">
    <property type="entry name" value="Gln_synth_cat_dom"/>
</dbReference>
<evidence type="ECO:0000256" key="2">
    <source>
        <dbReference type="ARBA" id="ARBA00022598"/>
    </source>
</evidence>
<dbReference type="Gene3D" id="3.30.590.10">
    <property type="entry name" value="Glutamine synthetase/guanido kinase, catalytic domain"/>
    <property type="match status" value="1"/>
</dbReference>
<feature type="domain" description="GS catalytic" evidence="7">
    <location>
        <begin position="132"/>
        <end position="492"/>
    </location>
</feature>
<dbReference type="GO" id="GO:0004356">
    <property type="term" value="F:glutamine synthetase activity"/>
    <property type="evidence" value="ECO:0007669"/>
    <property type="project" value="InterPro"/>
</dbReference>
<evidence type="ECO:0000256" key="5">
    <source>
        <dbReference type="PROSITE-ProRule" id="PRU01331"/>
    </source>
</evidence>
<dbReference type="AlphaFoldDB" id="A0A4Q9N533"/>
<dbReference type="PANTHER" id="PTHR43785">
    <property type="entry name" value="GAMMA-GLUTAMYLPUTRESCINE SYNTHETASE"/>
    <property type="match status" value="1"/>
</dbReference>